<keyword evidence="2" id="KW-1185">Reference proteome</keyword>
<protein>
    <submittedName>
        <fullName evidence="1">Uncharacterized protein</fullName>
    </submittedName>
</protein>
<reference evidence="1" key="2">
    <citation type="submission" date="2023-05" db="EMBL/GenBank/DDBJ databases">
        <authorList>
            <person name="Schelkunov M.I."/>
        </authorList>
    </citation>
    <scope>NUCLEOTIDE SEQUENCE</scope>
    <source>
        <strain evidence="1">Hsosn_3</strain>
        <tissue evidence="1">Leaf</tissue>
    </source>
</reference>
<evidence type="ECO:0000313" key="2">
    <source>
        <dbReference type="Proteomes" id="UP001237642"/>
    </source>
</evidence>
<sequence>MNGIHPMIMNQLPYPMMATRSGAMIRREKLWHLFKQGFVDVEHRHSPSVGIGHSLHHLPYLSYVDCSSNMLAGIPEFIGSITNIVHLDLSDTLMEGLFSEQIGNHSNFQCLNLRPWP</sequence>
<dbReference type="EMBL" id="JAUIZM010000009">
    <property type="protein sequence ID" value="KAK1364405.1"/>
    <property type="molecule type" value="Genomic_DNA"/>
</dbReference>
<reference evidence="1" key="1">
    <citation type="submission" date="2023-02" db="EMBL/GenBank/DDBJ databases">
        <title>Genome of toxic invasive species Heracleum sosnowskyi carries increased number of genes despite the absence of recent whole-genome duplications.</title>
        <authorList>
            <person name="Schelkunov M."/>
            <person name="Shtratnikova V."/>
            <person name="Makarenko M."/>
            <person name="Klepikova A."/>
            <person name="Omelchenko D."/>
            <person name="Novikova G."/>
            <person name="Obukhova E."/>
            <person name="Bogdanov V."/>
            <person name="Penin A."/>
            <person name="Logacheva M."/>
        </authorList>
    </citation>
    <scope>NUCLEOTIDE SEQUENCE</scope>
    <source>
        <strain evidence="1">Hsosn_3</strain>
        <tissue evidence="1">Leaf</tissue>
    </source>
</reference>
<proteinExistence type="predicted"/>
<dbReference type="AlphaFoldDB" id="A0AAD8HE39"/>
<dbReference type="SUPFAM" id="SSF52058">
    <property type="entry name" value="L domain-like"/>
    <property type="match status" value="1"/>
</dbReference>
<dbReference type="Proteomes" id="UP001237642">
    <property type="component" value="Unassembled WGS sequence"/>
</dbReference>
<evidence type="ECO:0000313" key="1">
    <source>
        <dbReference type="EMBL" id="KAK1364405.1"/>
    </source>
</evidence>
<dbReference type="Gene3D" id="3.80.10.10">
    <property type="entry name" value="Ribonuclease Inhibitor"/>
    <property type="match status" value="1"/>
</dbReference>
<gene>
    <name evidence="1" type="ORF">POM88_039966</name>
</gene>
<dbReference type="InterPro" id="IPR032675">
    <property type="entry name" value="LRR_dom_sf"/>
</dbReference>
<comment type="caution">
    <text evidence="1">The sequence shown here is derived from an EMBL/GenBank/DDBJ whole genome shotgun (WGS) entry which is preliminary data.</text>
</comment>
<name>A0AAD8HE39_9APIA</name>
<organism evidence="1 2">
    <name type="scientific">Heracleum sosnowskyi</name>
    <dbReference type="NCBI Taxonomy" id="360622"/>
    <lineage>
        <taxon>Eukaryota</taxon>
        <taxon>Viridiplantae</taxon>
        <taxon>Streptophyta</taxon>
        <taxon>Embryophyta</taxon>
        <taxon>Tracheophyta</taxon>
        <taxon>Spermatophyta</taxon>
        <taxon>Magnoliopsida</taxon>
        <taxon>eudicotyledons</taxon>
        <taxon>Gunneridae</taxon>
        <taxon>Pentapetalae</taxon>
        <taxon>asterids</taxon>
        <taxon>campanulids</taxon>
        <taxon>Apiales</taxon>
        <taxon>Apiaceae</taxon>
        <taxon>Apioideae</taxon>
        <taxon>apioid superclade</taxon>
        <taxon>Tordylieae</taxon>
        <taxon>Tordyliinae</taxon>
        <taxon>Heracleum</taxon>
    </lineage>
</organism>
<accession>A0AAD8HE39</accession>